<proteinExistence type="predicted"/>
<dbReference type="GO" id="GO:0008168">
    <property type="term" value="F:methyltransferase activity"/>
    <property type="evidence" value="ECO:0007669"/>
    <property type="project" value="UniProtKB-KW"/>
</dbReference>
<dbReference type="InterPro" id="IPR029063">
    <property type="entry name" value="SAM-dependent_MTases_sf"/>
</dbReference>
<dbReference type="SUPFAM" id="SSF53335">
    <property type="entry name" value="S-adenosyl-L-methionine-dependent methyltransferases"/>
    <property type="match status" value="1"/>
</dbReference>
<dbReference type="InterPro" id="IPR013216">
    <property type="entry name" value="Methyltransf_11"/>
</dbReference>
<evidence type="ECO:0000259" key="1">
    <source>
        <dbReference type="Pfam" id="PF08241"/>
    </source>
</evidence>
<dbReference type="Pfam" id="PF08241">
    <property type="entry name" value="Methyltransf_11"/>
    <property type="match status" value="1"/>
</dbReference>
<dbReference type="Gene3D" id="3.40.50.150">
    <property type="entry name" value="Vaccinia Virus protein VP39"/>
    <property type="match status" value="1"/>
</dbReference>
<dbReference type="GO" id="GO:0032259">
    <property type="term" value="P:methylation"/>
    <property type="evidence" value="ECO:0007669"/>
    <property type="project" value="UniProtKB-KW"/>
</dbReference>
<sequence length="223" mass="25437">MLKRVQSDIFEASSSFVHLQNFADDVLSSKMGNLQKQNILEIGAKYFSFHSNRSSPETLVCNESQLPFSATFDIVKSSLNLHLSKDPRGALQQMVAVLKPRGQLFLSCFGHHSLFEWRSIFLKDDIPCGLIDFINPGLLETWLPASGERHLTQEWVTLSFPKIEDFLHQLKSINLAKPKFGHPPLSFKTFQKACQDFNSAPSQKLSFQILFLIYTKPYILQDE</sequence>
<dbReference type="EMBL" id="CP133270">
    <property type="protein sequence ID" value="WVX65900.1"/>
    <property type="molecule type" value="Genomic_DNA"/>
</dbReference>
<keyword evidence="3" id="KW-1185">Reference proteome</keyword>
<protein>
    <submittedName>
        <fullName evidence="2">Methyltransferase domain protein</fullName>
    </submittedName>
</protein>
<organism evidence="2 3">
    <name type="scientific">Candidatus Bealeia paramacronuclearis</name>
    <dbReference type="NCBI Taxonomy" id="1921001"/>
    <lineage>
        <taxon>Bacteria</taxon>
        <taxon>Pseudomonadati</taxon>
        <taxon>Pseudomonadota</taxon>
        <taxon>Alphaproteobacteria</taxon>
        <taxon>Holosporales</taxon>
        <taxon>Holosporaceae</taxon>
        <taxon>Candidatus Bealeia</taxon>
    </lineage>
</organism>
<keyword evidence="2" id="KW-0808">Transferase</keyword>
<evidence type="ECO:0000313" key="3">
    <source>
        <dbReference type="Proteomes" id="UP001330434"/>
    </source>
</evidence>
<keyword evidence="2" id="KW-0489">Methyltransferase</keyword>
<dbReference type="RefSeq" id="WP_331256469.1">
    <property type="nucleotide sequence ID" value="NZ_CP133270.1"/>
</dbReference>
<accession>A0ABZ2C275</accession>
<reference evidence="2 3" key="1">
    <citation type="journal article" date="2024" name="Environ. Microbiol.">
        <title>Novel evolutionary insights on the interactions of the Holosporales (Alphaproteobacteria) with eukaryotic hosts from comparative genomics.</title>
        <authorList>
            <person name="Giovannini M."/>
            <person name="Petroni G."/>
            <person name="Castelli M."/>
        </authorList>
    </citation>
    <scope>NUCLEOTIDE SEQUENCE [LARGE SCALE GENOMIC DNA]</scope>
    <source>
        <strain evidence="2 3">US_Bl 15I1</strain>
    </source>
</reference>
<name>A0ABZ2C275_9PROT</name>
<evidence type="ECO:0000313" key="2">
    <source>
        <dbReference type="EMBL" id="WVX65900.1"/>
    </source>
</evidence>
<gene>
    <name evidence="2" type="ORF">Bealeia1_00066</name>
</gene>
<feature type="domain" description="Methyltransferase type 11" evidence="1">
    <location>
        <begin position="56"/>
        <end position="105"/>
    </location>
</feature>
<dbReference type="Proteomes" id="UP001330434">
    <property type="component" value="Chromosome"/>
</dbReference>